<organism evidence="1 2">
    <name type="scientific">Mucilaginibacter polytrichastri</name>
    <dbReference type="NCBI Taxonomy" id="1302689"/>
    <lineage>
        <taxon>Bacteria</taxon>
        <taxon>Pseudomonadati</taxon>
        <taxon>Bacteroidota</taxon>
        <taxon>Sphingobacteriia</taxon>
        <taxon>Sphingobacteriales</taxon>
        <taxon>Sphingobacteriaceae</taxon>
        <taxon>Mucilaginibacter</taxon>
    </lineage>
</organism>
<protein>
    <recommendedName>
        <fullName evidence="3">SusD/RagB family nutrient-binding outer membrane lipoprotein</fullName>
    </recommendedName>
</protein>
<name>A0A1Q5ZTJ2_9SPHI</name>
<comment type="caution">
    <text evidence="1">The sequence shown here is derived from an EMBL/GenBank/DDBJ whole genome shotgun (WGS) entry which is preliminary data.</text>
</comment>
<dbReference type="Proteomes" id="UP000186720">
    <property type="component" value="Unassembled WGS sequence"/>
</dbReference>
<proteinExistence type="predicted"/>
<dbReference type="Pfam" id="PF12771">
    <property type="entry name" value="SusD-like_2"/>
    <property type="match status" value="1"/>
</dbReference>
<dbReference type="OrthoDB" id="9766256at2"/>
<dbReference type="EMBL" id="MPPL01000001">
    <property type="protein sequence ID" value="OKS85092.1"/>
    <property type="molecule type" value="Genomic_DNA"/>
</dbReference>
<reference evidence="1 2" key="1">
    <citation type="submission" date="2016-11" db="EMBL/GenBank/DDBJ databases">
        <title>Whole Genome Sequencing of Mucilaginibacter polytrichastri RG4-7(T) isolated from the moss sample.</title>
        <authorList>
            <person name="Li Y."/>
        </authorList>
    </citation>
    <scope>NUCLEOTIDE SEQUENCE [LARGE SCALE GENOMIC DNA]</scope>
    <source>
        <strain evidence="1 2">RG4-7</strain>
    </source>
</reference>
<dbReference type="InterPro" id="IPR011990">
    <property type="entry name" value="TPR-like_helical_dom_sf"/>
</dbReference>
<dbReference type="Gene3D" id="1.25.40.390">
    <property type="match status" value="1"/>
</dbReference>
<evidence type="ECO:0000313" key="1">
    <source>
        <dbReference type="EMBL" id="OKS85092.1"/>
    </source>
</evidence>
<evidence type="ECO:0000313" key="2">
    <source>
        <dbReference type="Proteomes" id="UP000186720"/>
    </source>
</evidence>
<evidence type="ECO:0008006" key="3">
    <source>
        <dbReference type="Google" id="ProtNLM"/>
    </source>
</evidence>
<dbReference type="SUPFAM" id="SSF48452">
    <property type="entry name" value="TPR-like"/>
    <property type="match status" value="1"/>
</dbReference>
<dbReference type="PROSITE" id="PS51257">
    <property type="entry name" value="PROKAR_LIPOPROTEIN"/>
    <property type="match status" value="1"/>
</dbReference>
<dbReference type="AlphaFoldDB" id="A0A1Q5ZTJ2"/>
<dbReference type="RefSeq" id="WP_074487908.1">
    <property type="nucleotide sequence ID" value="NZ_FPAM01000001.1"/>
</dbReference>
<dbReference type="InterPro" id="IPR041662">
    <property type="entry name" value="SusD-like_2"/>
</dbReference>
<gene>
    <name evidence="1" type="ORF">RG47T_0531</name>
</gene>
<accession>A0A1Q5ZTJ2</accession>
<sequence length="473" mass="51767">MKKIICAMLPLLLLGACKKDITDLNNDPKHPITVPASSLFTQAQRKLAYTLASADTYTNTFRLFEQQWQETTYITESNYDIKDNAIPDVQWKALYTDVLENFEQSKLRLPEYVTNAAVSKNDAAIIDIMEVYTWHYLVTTYGNVPYSAALSTGIIPKFDDAATIYKDLLKRLDTDIANLNASAGSFDAADMVYSGDVSQWKKFANTMKLKMGMTISDYDAALAKTTVESAIAAGIFTSNTDNANFAFASSYPNTNPIWEDLVQSGRQDFIAASTIIDALKANSDPRLSQFFTVDGNGGYSGGIVGKKNSYGAFSKPSTIVTAPDYPGLLLDYSETEFNLAEAVERGFSVSGSAQDHYNNAVTASILFWGGSATDAATYLANPTVNYATATGNYKQKIGTQKWLALYNRGWDAWTENRRLDYPQLVPPATAVSSFPVRLTYPVVEQNVNGANYAAAAAAIGGDAVTTKLFFDKF</sequence>
<dbReference type="STRING" id="1302689.RG47T_0531"/>
<keyword evidence="2" id="KW-1185">Reference proteome</keyword>